<evidence type="ECO:0000256" key="4">
    <source>
        <dbReference type="ARBA" id="ARBA00022747"/>
    </source>
</evidence>
<gene>
    <name evidence="9" type="ORF">AAX18_05910</name>
</gene>
<evidence type="ECO:0000256" key="8">
    <source>
        <dbReference type="RuleBase" id="RU000417"/>
    </source>
</evidence>
<dbReference type="CDD" id="cd00315">
    <property type="entry name" value="Cyt_C5_DNA_methylase"/>
    <property type="match status" value="1"/>
</dbReference>
<dbReference type="GO" id="GO:0009307">
    <property type="term" value="P:DNA restriction-modification system"/>
    <property type="evidence" value="ECO:0007669"/>
    <property type="project" value="UniProtKB-KW"/>
</dbReference>
<evidence type="ECO:0000256" key="7">
    <source>
        <dbReference type="RuleBase" id="RU000416"/>
    </source>
</evidence>
<organism evidence="9 10">
    <name type="scientific">Haemophilus haemolyticus</name>
    <dbReference type="NCBI Taxonomy" id="726"/>
    <lineage>
        <taxon>Bacteria</taxon>
        <taxon>Pseudomonadati</taxon>
        <taxon>Pseudomonadota</taxon>
        <taxon>Gammaproteobacteria</taxon>
        <taxon>Pasteurellales</taxon>
        <taxon>Pasteurellaceae</taxon>
        <taxon>Haemophilus</taxon>
    </lineage>
</organism>
<evidence type="ECO:0000313" key="10">
    <source>
        <dbReference type="Proteomes" id="UP000034750"/>
    </source>
</evidence>
<dbReference type="GO" id="GO:0003886">
    <property type="term" value="F:DNA (cytosine-5-)-methyltransferase activity"/>
    <property type="evidence" value="ECO:0007669"/>
    <property type="project" value="UniProtKB-EC"/>
</dbReference>
<dbReference type="PROSITE" id="PS00094">
    <property type="entry name" value="C5_MTASE_1"/>
    <property type="match status" value="1"/>
</dbReference>
<dbReference type="GO" id="GO:0032259">
    <property type="term" value="P:methylation"/>
    <property type="evidence" value="ECO:0007669"/>
    <property type="project" value="UniProtKB-KW"/>
</dbReference>
<evidence type="ECO:0000313" key="9">
    <source>
        <dbReference type="EMBL" id="KKZ58363.1"/>
    </source>
</evidence>
<keyword evidence="1 6" id="KW-0489">Methyltransferase</keyword>
<dbReference type="Pfam" id="PF00145">
    <property type="entry name" value="DNA_methylase"/>
    <property type="match status" value="1"/>
</dbReference>
<dbReference type="InterPro" id="IPR050750">
    <property type="entry name" value="C5-MTase"/>
</dbReference>
<dbReference type="Gene3D" id="3.40.50.150">
    <property type="entry name" value="Vaccinia Virus protein VP39"/>
    <property type="match status" value="1"/>
</dbReference>
<evidence type="ECO:0000256" key="3">
    <source>
        <dbReference type="ARBA" id="ARBA00022691"/>
    </source>
</evidence>
<evidence type="ECO:0000256" key="1">
    <source>
        <dbReference type="ARBA" id="ARBA00022603"/>
    </source>
</evidence>
<feature type="active site" evidence="6">
    <location>
        <position position="105"/>
    </location>
</feature>
<dbReference type="PANTHER" id="PTHR46098:SF1">
    <property type="entry name" value="TRNA (CYTOSINE(38)-C(5))-METHYLTRANSFERASE"/>
    <property type="match status" value="1"/>
</dbReference>
<keyword evidence="2 6" id="KW-0808">Transferase</keyword>
<keyword evidence="3 6" id="KW-0949">S-adenosyl-L-methionine</keyword>
<evidence type="ECO:0000256" key="2">
    <source>
        <dbReference type="ARBA" id="ARBA00022679"/>
    </source>
</evidence>
<evidence type="ECO:0000256" key="5">
    <source>
        <dbReference type="ARBA" id="ARBA00047422"/>
    </source>
</evidence>
<sequence length="359" mass="40511">MAEILEQQNIIEEPEAQYHLFSENKHLVQNTVSFTFIDLFAGIGGFRLAMQNLGGKCVFSSEWDEQAQKTYAANFGDIPYGDITLEETKARIPKEFDILCAGFPCQAFSIAGKRGGFEDTRGTLFFDVAEIIRRHQPKAFFLENVKGLINHDKGHTLKTILNTLREDLGYFVPDPEIVNAKDFGVPQNRERIYIVGFHKDTGVNSFNYPKPTNQPVRFIDIREDKPVATKYYLSTQYINTLRNHKARHESKGNGFGYEIISDNGIANAIVVGGMGRERNLIIDHRITDFTPTTRIKGEVNREGIRKMTPREWARLQGFPDSYVIPVADASAYKQFGNSVAVPAIQATAKQILNELNIGK</sequence>
<evidence type="ECO:0000256" key="6">
    <source>
        <dbReference type="PROSITE-ProRule" id="PRU01016"/>
    </source>
</evidence>
<dbReference type="EMBL" id="LCTK01000029">
    <property type="protein sequence ID" value="KKZ58363.1"/>
    <property type="molecule type" value="Genomic_DNA"/>
</dbReference>
<dbReference type="Proteomes" id="UP000034750">
    <property type="component" value="Unassembled WGS sequence"/>
</dbReference>
<comment type="catalytic activity">
    <reaction evidence="5 8">
        <text>a 2'-deoxycytidine in DNA + S-adenosyl-L-methionine = a 5-methyl-2'-deoxycytidine in DNA + S-adenosyl-L-homocysteine + H(+)</text>
        <dbReference type="Rhea" id="RHEA:13681"/>
        <dbReference type="Rhea" id="RHEA-COMP:11369"/>
        <dbReference type="Rhea" id="RHEA-COMP:11370"/>
        <dbReference type="ChEBI" id="CHEBI:15378"/>
        <dbReference type="ChEBI" id="CHEBI:57856"/>
        <dbReference type="ChEBI" id="CHEBI:59789"/>
        <dbReference type="ChEBI" id="CHEBI:85452"/>
        <dbReference type="ChEBI" id="CHEBI:85454"/>
        <dbReference type="EC" id="2.1.1.37"/>
    </reaction>
</comment>
<keyword evidence="4" id="KW-0680">Restriction system</keyword>
<dbReference type="RefSeq" id="WP_005628927.1">
    <property type="nucleotide sequence ID" value="NZ_CP031238.1"/>
</dbReference>
<comment type="similarity">
    <text evidence="6 7">Belongs to the class I-like SAM-binding methyltransferase superfamily. C5-methyltransferase family.</text>
</comment>
<accession>A0A0M3G6H6</accession>
<dbReference type="PANTHER" id="PTHR46098">
    <property type="entry name" value="TRNA (CYTOSINE(38)-C(5))-METHYLTRANSFERASE"/>
    <property type="match status" value="1"/>
</dbReference>
<dbReference type="AlphaFoldDB" id="A0A0M3G6H6"/>
<dbReference type="PROSITE" id="PS51679">
    <property type="entry name" value="SAM_MT_C5"/>
    <property type="match status" value="1"/>
</dbReference>
<dbReference type="PATRIC" id="fig|726.54.peg.1175"/>
<dbReference type="NCBIfam" id="TIGR00675">
    <property type="entry name" value="dcm"/>
    <property type="match status" value="1"/>
</dbReference>
<dbReference type="PRINTS" id="PR00105">
    <property type="entry name" value="C5METTRFRASE"/>
</dbReference>
<dbReference type="InterPro" id="IPR001525">
    <property type="entry name" value="C5_MeTfrase"/>
</dbReference>
<comment type="caution">
    <text evidence="9">The sequence shown here is derived from an EMBL/GenBank/DDBJ whole genome shotgun (WGS) entry which is preliminary data.</text>
</comment>
<proteinExistence type="inferred from homology"/>
<dbReference type="InterPro" id="IPR018117">
    <property type="entry name" value="C5_DNA_meth_AS"/>
</dbReference>
<protein>
    <recommendedName>
        <fullName evidence="8">Cytosine-specific methyltransferase</fullName>
        <ecNumber evidence="8">2.1.1.37</ecNumber>
    </recommendedName>
</protein>
<dbReference type="SUPFAM" id="SSF53335">
    <property type="entry name" value="S-adenosyl-L-methionine-dependent methyltransferases"/>
    <property type="match status" value="1"/>
</dbReference>
<reference evidence="9 10" key="1">
    <citation type="submission" date="2015-05" db="EMBL/GenBank/DDBJ databases">
        <title>Comparative analyses of the lipooligosaccharides from nottypeable Haemophilus influenzae and Haemophilus haemolyticus.</title>
        <authorList>
            <person name="Post D.M.B."/>
            <person name="Ketterer M.R."/>
            <person name="Coffin J.E."/>
            <person name="Reinders L.M."/>
            <person name="Munson R.S.Jr."/>
            <person name="Bair T.B."/>
            <person name="Murphy T.F."/>
            <person name="Foster E."/>
            <person name="Gibson B.W."/>
            <person name="Apicella M.A."/>
        </authorList>
    </citation>
    <scope>NUCLEOTIDE SEQUENCE [LARGE SCALE GENOMIC DNA]</scope>
    <source>
        <strain evidence="9 10">11P18</strain>
    </source>
</reference>
<dbReference type="Gene3D" id="3.90.120.30">
    <property type="match status" value="1"/>
</dbReference>
<name>A0A0M3G6H6_HAEHA</name>
<dbReference type="InterPro" id="IPR029063">
    <property type="entry name" value="SAM-dependent_MTases_sf"/>
</dbReference>
<dbReference type="EC" id="2.1.1.37" evidence="8"/>